<evidence type="ECO:0000256" key="5">
    <source>
        <dbReference type="SAM" id="MobiDB-lite"/>
    </source>
</evidence>
<evidence type="ECO:0000256" key="6">
    <source>
        <dbReference type="SAM" id="Phobius"/>
    </source>
</evidence>
<dbReference type="PROSITE" id="PS51999">
    <property type="entry name" value="ZF_GRF"/>
    <property type="match status" value="1"/>
</dbReference>
<gene>
    <name evidence="8" type="ORF">Ahy_B04g073251</name>
</gene>
<evidence type="ECO:0000256" key="4">
    <source>
        <dbReference type="PROSITE-ProRule" id="PRU01343"/>
    </source>
</evidence>
<keyword evidence="6" id="KW-0812">Transmembrane</keyword>
<dbReference type="Proteomes" id="UP000289738">
    <property type="component" value="Chromosome B04"/>
</dbReference>
<feature type="compositionally biased region" description="Polar residues" evidence="5">
    <location>
        <begin position="8"/>
        <end position="17"/>
    </location>
</feature>
<feature type="domain" description="GRF-type" evidence="7">
    <location>
        <begin position="37"/>
        <end position="81"/>
    </location>
</feature>
<name>A0A444ZQ10_ARAHY</name>
<feature type="transmembrane region" description="Helical" evidence="6">
    <location>
        <begin position="118"/>
        <end position="139"/>
    </location>
</feature>
<evidence type="ECO:0000256" key="3">
    <source>
        <dbReference type="ARBA" id="ARBA00022833"/>
    </source>
</evidence>
<comment type="caution">
    <text evidence="8">The sequence shown here is derived from an EMBL/GenBank/DDBJ whole genome shotgun (WGS) entry which is preliminary data.</text>
</comment>
<accession>A0A444ZQ10</accession>
<protein>
    <recommendedName>
        <fullName evidence="7">GRF-type domain-containing protein</fullName>
    </recommendedName>
</protein>
<feature type="compositionally biased region" description="Basic residues" evidence="5">
    <location>
        <begin position="20"/>
        <end position="30"/>
    </location>
</feature>
<keyword evidence="1" id="KW-0479">Metal-binding</keyword>
<evidence type="ECO:0000313" key="8">
    <source>
        <dbReference type="EMBL" id="RYR16257.1"/>
    </source>
</evidence>
<feature type="region of interest" description="Disordered" evidence="5">
    <location>
        <begin position="1"/>
        <end position="33"/>
    </location>
</feature>
<keyword evidence="6" id="KW-1133">Transmembrane helix</keyword>
<dbReference type="InterPro" id="IPR010666">
    <property type="entry name" value="Znf_GRF"/>
</dbReference>
<keyword evidence="6" id="KW-0472">Membrane</keyword>
<organism evidence="8 9">
    <name type="scientific">Arachis hypogaea</name>
    <name type="common">Peanut</name>
    <dbReference type="NCBI Taxonomy" id="3818"/>
    <lineage>
        <taxon>Eukaryota</taxon>
        <taxon>Viridiplantae</taxon>
        <taxon>Streptophyta</taxon>
        <taxon>Embryophyta</taxon>
        <taxon>Tracheophyta</taxon>
        <taxon>Spermatophyta</taxon>
        <taxon>Magnoliopsida</taxon>
        <taxon>eudicotyledons</taxon>
        <taxon>Gunneridae</taxon>
        <taxon>Pentapetalae</taxon>
        <taxon>rosids</taxon>
        <taxon>fabids</taxon>
        <taxon>Fabales</taxon>
        <taxon>Fabaceae</taxon>
        <taxon>Papilionoideae</taxon>
        <taxon>50 kb inversion clade</taxon>
        <taxon>dalbergioids sensu lato</taxon>
        <taxon>Dalbergieae</taxon>
        <taxon>Pterocarpus clade</taxon>
        <taxon>Arachis</taxon>
    </lineage>
</organism>
<sequence length="171" mass="19069">MMGGGSTRVGSSISSPCSGHRTRTQSRSRRSGVPEWCGCGCRPVLRWSEINSNPNKPFFGCPNHNTSEKRWCGLFVWADTGQDEPVEKPESYGDNHEVKMNFDWRLGRLEEDVRNQKLVNQLLVLVVSVLIVLIVILYFSELAPCMGFTGTEVASGEDLLLGDNFEGLFIL</sequence>
<evidence type="ECO:0000259" key="7">
    <source>
        <dbReference type="PROSITE" id="PS51999"/>
    </source>
</evidence>
<keyword evidence="3" id="KW-0862">Zinc</keyword>
<dbReference type="GO" id="GO:0008270">
    <property type="term" value="F:zinc ion binding"/>
    <property type="evidence" value="ECO:0007669"/>
    <property type="project" value="UniProtKB-KW"/>
</dbReference>
<evidence type="ECO:0000256" key="2">
    <source>
        <dbReference type="ARBA" id="ARBA00022771"/>
    </source>
</evidence>
<evidence type="ECO:0000313" key="9">
    <source>
        <dbReference type="Proteomes" id="UP000289738"/>
    </source>
</evidence>
<reference evidence="8 9" key="1">
    <citation type="submission" date="2019-01" db="EMBL/GenBank/DDBJ databases">
        <title>Sequencing of cultivated peanut Arachis hypogaea provides insights into genome evolution and oil improvement.</title>
        <authorList>
            <person name="Chen X."/>
        </authorList>
    </citation>
    <scope>NUCLEOTIDE SEQUENCE [LARGE SCALE GENOMIC DNA]</scope>
    <source>
        <strain evidence="9">cv. Fuhuasheng</strain>
        <tissue evidence="8">Leaves</tissue>
    </source>
</reference>
<dbReference type="AlphaFoldDB" id="A0A444ZQ10"/>
<keyword evidence="9" id="KW-1185">Reference proteome</keyword>
<keyword evidence="2 4" id="KW-0863">Zinc-finger</keyword>
<dbReference type="EMBL" id="SDMP01000014">
    <property type="protein sequence ID" value="RYR16257.1"/>
    <property type="molecule type" value="Genomic_DNA"/>
</dbReference>
<proteinExistence type="predicted"/>
<evidence type="ECO:0000256" key="1">
    <source>
        <dbReference type="ARBA" id="ARBA00022723"/>
    </source>
</evidence>